<dbReference type="OrthoDB" id="9816308at2"/>
<dbReference type="AlphaFoldDB" id="A0A1M5R1Z1"/>
<gene>
    <name evidence="9" type="ORF">SAMN04488109_3142</name>
</gene>
<evidence type="ECO:0000259" key="8">
    <source>
        <dbReference type="PROSITE" id="PS51007"/>
    </source>
</evidence>
<keyword evidence="4" id="KW-0249">Electron transport</keyword>
<dbReference type="EMBL" id="FQWQ01000002">
    <property type="protein sequence ID" value="SHH20188.1"/>
    <property type="molecule type" value="Genomic_DNA"/>
</dbReference>
<evidence type="ECO:0000256" key="5">
    <source>
        <dbReference type="ARBA" id="ARBA00023004"/>
    </source>
</evidence>
<evidence type="ECO:0000313" key="10">
    <source>
        <dbReference type="Proteomes" id="UP000184212"/>
    </source>
</evidence>
<protein>
    <submittedName>
        <fullName evidence="9">Cytochrome c</fullName>
    </submittedName>
</protein>
<name>A0A1M5R1Z1_9BACT</name>
<comment type="PTM">
    <text evidence="6">Binds 1 heme c group covalently per subunit.</text>
</comment>
<feature type="binding site" description="covalent" evidence="6">
    <location>
        <position position="124"/>
    </location>
    <ligand>
        <name>heme c</name>
        <dbReference type="ChEBI" id="CHEBI:61717"/>
    </ligand>
</feature>
<keyword evidence="10" id="KW-1185">Reference proteome</keyword>
<dbReference type="GO" id="GO:0009055">
    <property type="term" value="F:electron transfer activity"/>
    <property type="evidence" value="ECO:0007669"/>
    <property type="project" value="InterPro"/>
</dbReference>
<evidence type="ECO:0000256" key="4">
    <source>
        <dbReference type="ARBA" id="ARBA00022982"/>
    </source>
</evidence>
<dbReference type="GO" id="GO:0005506">
    <property type="term" value="F:iron ion binding"/>
    <property type="evidence" value="ECO:0007669"/>
    <property type="project" value="InterPro"/>
</dbReference>
<dbReference type="PRINTS" id="PR00606">
    <property type="entry name" value="CYTCHROMECID"/>
</dbReference>
<dbReference type="Pfam" id="PF00034">
    <property type="entry name" value="Cytochrom_C"/>
    <property type="match status" value="1"/>
</dbReference>
<keyword evidence="5 6" id="KW-0408">Iron</keyword>
<accession>A0A1M5R1Z1</accession>
<reference evidence="9 10" key="1">
    <citation type="submission" date="2016-11" db="EMBL/GenBank/DDBJ databases">
        <authorList>
            <person name="Jaros S."/>
            <person name="Januszkiewicz K."/>
            <person name="Wedrychowicz H."/>
        </authorList>
    </citation>
    <scope>NUCLEOTIDE SEQUENCE [LARGE SCALE GENOMIC DNA]</scope>
    <source>
        <strain evidence="9 10">DSM 24574</strain>
    </source>
</reference>
<sequence length="254" mass="27873">MMLRRNKPRKVIVGGGVIALTMASCALLSSFRESESVAGNAAPVVRITLPTANAKFQWNTMVNYTISVNDKEDGNSEYEEIAPHEVLLQVLFLSDSTQLQAYRSERSRTEPEPAALLAITTLPCFNCHVANDKLIGPSFQSIAAKYPYSAAVEDALSKKIISGSLGTWGNIPMPPHPEVEAAQAKEIARWILKSNNDVDHFYMAGLSGAFKTKMKPVKDAGKGVYLLRASYADHGSKDDPQQRKRGQHTLVLRN</sequence>
<evidence type="ECO:0000313" key="9">
    <source>
        <dbReference type="EMBL" id="SHH20188.1"/>
    </source>
</evidence>
<keyword evidence="1" id="KW-0813">Transport</keyword>
<keyword evidence="3 6" id="KW-0479">Metal-binding</keyword>
<dbReference type="STRING" id="947013.SAMN04488109_3142"/>
<evidence type="ECO:0000256" key="1">
    <source>
        <dbReference type="ARBA" id="ARBA00022448"/>
    </source>
</evidence>
<dbReference type="InterPro" id="IPR009056">
    <property type="entry name" value="Cyt_c-like_dom"/>
</dbReference>
<dbReference type="RefSeq" id="WP_073135784.1">
    <property type="nucleotide sequence ID" value="NZ_FQWQ01000002.1"/>
</dbReference>
<dbReference type="InterPro" id="IPR036909">
    <property type="entry name" value="Cyt_c-like_dom_sf"/>
</dbReference>
<proteinExistence type="predicted"/>
<dbReference type="PROSITE" id="PS51007">
    <property type="entry name" value="CYTC"/>
    <property type="match status" value="1"/>
</dbReference>
<dbReference type="SUPFAM" id="SSF46626">
    <property type="entry name" value="Cytochrome c"/>
    <property type="match status" value="1"/>
</dbReference>
<feature type="binding site" description="covalent" evidence="6">
    <location>
        <position position="173"/>
    </location>
    <ligand>
        <name>heme c</name>
        <dbReference type="ChEBI" id="CHEBI:61717"/>
    </ligand>
</feature>
<dbReference type="Proteomes" id="UP000184212">
    <property type="component" value="Unassembled WGS sequence"/>
</dbReference>
<evidence type="ECO:0000256" key="3">
    <source>
        <dbReference type="ARBA" id="ARBA00022723"/>
    </source>
</evidence>
<organism evidence="9 10">
    <name type="scientific">Chryseolinea serpens</name>
    <dbReference type="NCBI Taxonomy" id="947013"/>
    <lineage>
        <taxon>Bacteria</taxon>
        <taxon>Pseudomonadati</taxon>
        <taxon>Bacteroidota</taxon>
        <taxon>Cytophagia</taxon>
        <taxon>Cytophagales</taxon>
        <taxon>Fulvivirgaceae</taxon>
        <taxon>Chryseolinea</taxon>
    </lineage>
</organism>
<evidence type="ECO:0000256" key="7">
    <source>
        <dbReference type="SAM" id="MobiDB-lite"/>
    </source>
</evidence>
<feature type="binding site" description="covalent" evidence="6">
    <location>
        <position position="128"/>
    </location>
    <ligand>
        <name>heme c</name>
        <dbReference type="ChEBI" id="CHEBI:61717"/>
    </ligand>
</feature>
<dbReference type="PROSITE" id="PS51257">
    <property type="entry name" value="PROKAR_LIPOPROTEIN"/>
    <property type="match status" value="1"/>
</dbReference>
<dbReference type="InterPro" id="IPR002324">
    <property type="entry name" value="Cyt_c_ID"/>
</dbReference>
<evidence type="ECO:0000256" key="2">
    <source>
        <dbReference type="ARBA" id="ARBA00022617"/>
    </source>
</evidence>
<keyword evidence="2 6" id="KW-0349">Heme</keyword>
<evidence type="ECO:0000256" key="6">
    <source>
        <dbReference type="PIRSR" id="PIRSR602324-1"/>
    </source>
</evidence>
<dbReference type="Gene3D" id="1.10.760.10">
    <property type="entry name" value="Cytochrome c-like domain"/>
    <property type="match status" value="1"/>
</dbReference>
<feature type="region of interest" description="Disordered" evidence="7">
    <location>
        <begin position="234"/>
        <end position="254"/>
    </location>
</feature>
<feature type="domain" description="Cytochrome c" evidence="8">
    <location>
        <begin position="111"/>
        <end position="195"/>
    </location>
</feature>
<dbReference type="GO" id="GO:0020037">
    <property type="term" value="F:heme binding"/>
    <property type="evidence" value="ECO:0007669"/>
    <property type="project" value="InterPro"/>
</dbReference>